<protein>
    <recommendedName>
        <fullName evidence="7">Thioredoxin</fullName>
    </recommendedName>
</protein>
<dbReference type="InterPro" id="IPR049299">
    <property type="entry name" value="Thio2_N"/>
</dbReference>
<accession>A0A2P7QX52</accession>
<keyword evidence="6" id="KW-0676">Redox-active center</keyword>
<reference evidence="9 10" key="1">
    <citation type="submission" date="2018-03" db="EMBL/GenBank/DDBJ databases">
        <title>The draft genome of Zobellella taiwanensis JCM 13381.</title>
        <authorList>
            <person name="Liu L."/>
            <person name="Li L."/>
            <person name="Wang T."/>
            <person name="Zhang X."/>
            <person name="Liang L."/>
        </authorList>
    </citation>
    <scope>NUCLEOTIDE SEQUENCE [LARGE SCALE GENOMIC DNA]</scope>
    <source>
        <strain evidence="9 10">JCM 13381</strain>
    </source>
</reference>
<dbReference type="Pfam" id="PF21352">
    <property type="entry name" value="Zn_ribbon_Thio2"/>
    <property type="match status" value="1"/>
</dbReference>
<dbReference type="InterPro" id="IPR036249">
    <property type="entry name" value="Thioredoxin-like_sf"/>
</dbReference>
<dbReference type="PANTHER" id="PTHR45663:SF11">
    <property type="entry name" value="GEO12009P1"/>
    <property type="match status" value="1"/>
</dbReference>
<evidence type="ECO:0000256" key="3">
    <source>
        <dbReference type="ARBA" id="ARBA00022723"/>
    </source>
</evidence>
<dbReference type="GO" id="GO:0015035">
    <property type="term" value="F:protein-disulfide reductase activity"/>
    <property type="evidence" value="ECO:0007669"/>
    <property type="project" value="UniProtKB-UniRule"/>
</dbReference>
<dbReference type="PROSITE" id="PS00194">
    <property type="entry name" value="THIOREDOXIN_1"/>
    <property type="match status" value="1"/>
</dbReference>
<dbReference type="Gene3D" id="3.40.30.10">
    <property type="entry name" value="Glutaredoxin"/>
    <property type="match status" value="1"/>
</dbReference>
<dbReference type="GO" id="GO:0005737">
    <property type="term" value="C:cytoplasm"/>
    <property type="evidence" value="ECO:0007669"/>
    <property type="project" value="TreeGrafter"/>
</dbReference>
<comment type="caution">
    <text evidence="9">The sequence shown here is derived from an EMBL/GenBank/DDBJ whole genome shotgun (WGS) entry which is preliminary data.</text>
</comment>
<keyword evidence="2" id="KW-0813">Transport</keyword>
<dbReference type="PANTHER" id="PTHR45663">
    <property type="entry name" value="GEO12009P1"/>
    <property type="match status" value="1"/>
</dbReference>
<dbReference type="NCBIfam" id="NF008229">
    <property type="entry name" value="PRK10996.1"/>
    <property type="match status" value="1"/>
</dbReference>
<comment type="similarity">
    <text evidence="1">Belongs to the thioredoxin family.</text>
</comment>
<evidence type="ECO:0000256" key="2">
    <source>
        <dbReference type="ARBA" id="ARBA00022448"/>
    </source>
</evidence>
<dbReference type="OrthoDB" id="9790390at2"/>
<dbReference type="Gene3D" id="2.30.30.380">
    <property type="entry name" value="Zn-finger domain of Sec23/24"/>
    <property type="match status" value="1"/>
</dbReference>
<dbReference type="PROSITE" id="PS51352">
    <property type="entry name" value="THIOREDOXIN_2"/>
    <property type="match status" value="1"/>
</dbReference>
<evidence type="ECO:0000256" key="5">
    <source>
        <dbReference type="ARBA" id="ARBA00023157"/>
    </source>
</evidence>
<dbReference type="FunFam" id="3.40.30.10:FF:000001">
    <property type="entry name" value="Thioredoxin"/>
    <property type="match status" value="1"/>
</dbReference>
<dbReference type="RefSeq" id="WP_106453522.1">
    <property type="nucleotide sequence ID" value="NZ_PXYH01000011.1"/>
</dbReference>
<sequence>MSEYYLICPACGAKNRVPATRLQQEPQCGKCKTALLPAGPLTLDGPRLERLLAHETLPLVVDFWAPWCGPCKMMAPVFEAAAGELQGRLRLAKLDTEAHPQAAARFGIRSIPTLIVFSGGQELARQSGALPAGQLRQWLGRFY</sequence>
<dbReference type="EMBL" id="PXYH01000011">
    <property type="protein sequence ID" value="PSJ42549.1"/>
    <property type="molecule type" value="Genomic_DNA"/>
</dbReference>
<dbReference type="SUPFAM" id="SSF52833">
    <property type="entry name" value="Thioredoxin-like"/>
    <property type="match status" value="1"/>
</dbReference>
<evidence type="ECO:0000256" key="4">
    <source>
        <dbReference type="ARBA" id="ARBA00022982"/>
    </source>
</evidence>
<dbReference type="CDD" id="cd02947">
    <property type="entry name" value="TRX_family"/>
    <property type="match status" value="1"/>
</dbReference>
<evidence type="ECO:0000259" key="8">
    <source>
        <dbReference type="PROSITE" id="PS51352"/>
    </source>
</evidence>
<keyword evidence="4" id="KW-0249">Electron transport</keyword>
<gene>
    <name evidence="9" type="ORF">C7I36_09725</name>
</gene>
<keyword evidence="3" id="KW-0479">Metal-binding</keyword>
<keyword evidence="10" id="KW-1185">Reference proteome</keyword>
<evidence type="ECO:0000256" key="7">
    <source>
        <dbReference type="NCBIfam" id="TIGR01068"/>
    </source>
</evidence>
<name>A0A2P7QX52_9GAMM</name>
<feature type="domain" description="Thioredoxin" evidence="8">
    <location>
        <begin position="13"/>
        <end position="143"/>
    </location>
</feature>
<evidence type="ECO:0000256" key="6">
    <source>
        <dbReference type="ARBA" id="ARBA00023284"/>
    </source>
</evidence>
<evidence type="ECO:0000256" key="1">
    <source>
        <dbReference type="ARBA" id="ARBA00008987"/>
    </source>
</evidence>
<dbReference type="InterPro" id="IPR013766">
    <property type="entry name" value="Thioredoxin_domain"/>
</dbReference>
<evidence type="ECO:0000313" key="10">
    <source>
        <dbReference type="Proteomes" id="UP000242181"/>
    </source>
</evidence>
<dbReference type="GO" id="GO:0046872">
    <property type="term" value="F:metal ion binding"/>
    <property type="evidence" value="ECO:0007669"/>
    <property type="project" value="UniProtKB-KW"/>
</dbReference>
<dbReference type="PRINTS" id="PR00421">
    <property type="entry name" value="THIOREDOXIN"/>
</dbReference>
<keyword evidence="5" id="KW-1015">Disulfide bond</keyword>
<evidence type="ECO:0000313" key="9">
    <source>
        <dbReference type="EMBL" id="PSJ42549.1"/>
    </source>
</evidence>
<dbReference type="AlphaFoldDB" id="A0A2P7QX52"/>
<dbReference type="Pfam" id="PF00085">
    <property type="entry name" value="Thioredoxin"/>
    <property type="match status" value="1"/>
</dbReference>
<dbReference type="NCBIfam" id="TIGR01068">
    <property type="entry name" value="thioredoxin"/>
    <property type="match status" value="1"/>
</dbReference>
<dbReference type="InterPro" id="IPR017937">
    <property type="entry name" value="Thioredoxin_CS"/>
</dbReference>
<dbReference type="InterPro" id="IPR005746">
    <property type="entry name" value="Thioredoxin"/>
</dbReference>
<dbReference type="Proteomes" id="UP000242181">
    <property type="component" value="Unassembled WGS sequence"/>
</dbReference>
<organism evidence="9 10">
    <name type="scientific">Zobellella taiwanensis</name>
    <dbReference type="NCBI Taxonomy" id="347535"/>
    <lineage>
        <taxon>Bacteria</taxon>
        <taxon>Pseudomonadati</taxon>
        <taxon>Pseudomonadota</taxon>
        <taxon>Gammaproteobacteria</taxon>
        <taxon>Aeromonadales</taxon>
        <taxon>Aeromonadaceae</taxon>
        <taxon>Zobellella</taxon>
    </lineage>
</organism>
<proteinExistence type="inferred from homology"/>